<dbReference type="Proteomes" id="UP000564964">
    <property type="component" value="Unassembled WGS sequence"/>
</dbReference>
<dbReference type="InterPro" id="IPR011006">
    <property type="entry name" value="CheY-like_superfamily"/>
</dbReference>
<accession>A0A7J4JEV6</accession>
<proteinExistence type="predicted"/>
<gene>
    <name evidence="3" type="ORF">HA252_02725</name>
    <name evidence="4" type="ORF">J4203_02005</name>
</gene>
<evidence type="ECO:0000313" key="4">
    <source>
        <dbReference type="EMBL" id="MBS3062621.1"/>
    </source>
</evidence>
<dbReference type="EMBL" id="DUGH01000068">
    <property type="protein sequence ID" value="HIH16293.1"/>
    <property type="molecule type" value="Genomic_DNA"/>
</dbReference>
<evidence type="ECO:0000313" key="5">
    <source>
        <dbReference type="Proteomes" id="UP000564964"/>
    </source>
</evidence>
<protein>
    <submittedName>
        <fullName evidence="3">Response regulator</fullName>
    </submittedName>
</protein>
<dbReference type="EMBL" id="JAGVWE010000002">
    <property type="protein sequence ID" value="MBS3062621.1"/>
    <property type="molecule type" value="Genomic_DNA"/>
</dbReference>
<dbReference type="Pfam" id="PF00072">
    <property type="entry name" value="Response_reg"/>
    <property type="match status" value="1"/>
</dbReference>
<dbReference type="CDD" id="cd00156">
    <property type="entry name" value="REC"/>
    <property type="match status" value="1"/>
</dbReference>
<sequence length="122" mass="13379">MGKKILIVDDERDILDLYVGLAKKEGCDVRAASSGEEALAAMKEGDFDLVLLDLFMPGMSGKQVLEAIHSNPRLKNLRVVFLTVADSSTTGRGVIKQFASVEYVQKPLSVHEFVSTLRRLLG</sequence>
<dbReference type="Proteomes" id="UP000678237">
    <property type="component" value="Unassembled WGS sequence"/>
</dbReference>
<dbReference type="InterPro" id="IPR001789">
    <property type="entry name" value="Sig_transdc_resp-reg_receiver"/>
</dbReference>
<feature type="domain" description="Response regulatory" evidence="2">
    <location>
        <begin position="4"/>
        <end position="121"/>
    </location>
</feature>
<dbReference type="PANTHER" id="PTHR44591:SF3">
    <property type="entry name" value="RESPONSE REGULATORY DOMAIN-CONTAINING PROTEIN"/>
    <property type="match status" value="1"/>
</dbReference>
<reference evidence="4" key="2">
    <citation type="submission" date="2021-03" db="EMBL/GenBank/DDBJ databases">
        <authorList>
            <person name="Jaffe A."/>
        </authorList>
    </citation>
    <scope>NUCLEOTIDE SEQUENCE</scope>
    <source>
        <strain evidence="4">RIFCSPLOWO2_01_FULL_58_19</strain>
    </source>
</reference>
<reference evidence="4" key="3">
    <citation type="submission" date="2021-05" db="EMBL/GenBank/DDBJ databases">
        <title>Protein family content uncovers lineage relationships and bacterial pathway maintenance mechanisms in DPANN archaea.</title>
        <authorList>
            <person name="Castelle C.J."/>
            <person name="Meheust R."/>
            <person name="Jaffe A.L."/>
            <person name="Seitz K."/>
            <person name="Gong X."/>
            <person name="Baker B.J."/>
            <person name="Banfield J.F."/>
        </authorList>
    </citation>
    <scope>NUCLEOTIDE SEQUENCE</scope>
    <source>
        <strain evidence="4">RIFCSPLOWO2_01_FULL_58_19</strain>
    </source>
</reference>
<dbReference type="InterPro" id="IPR050595">
    <property type="entry name" value="Bact_response_regulator"/>
</dbReference>
<name>A0A7J4JEV6_9ARCH</name>
<dbReference type="GO" id="GO:0000160">
    <property type="term" value="P:phosphorelay signal transduction system"/>
    <property type="evidence" value="ECO:0007669"/>
    <property type="project" value="InterPro"/>
</dbReference>
<evidence type="ECO:0000313" key="3">
    <source>
        <dbReference type="EMBL" id="HIH16293.1"/>
    </source>
</evidence>
<keyword evidence="1" id="KW-0597">Phosphoprotein</keyword>
<dbReference type="Gene3D" id="3.40.50.2300">
    <property type="match status" value="1"/>
</dbReference>
<organism evidence="3 5">
    <name type="scientific">Candidatus Iainarchaeum sp</name>
    <dbReference type="NCBI Taxonomy" id="3101447"/>
    <lineage>
        <taxon>Archaea</taxon>
        <taxon>Candidatus Iainarchaeota</taxon>
        <taxon>Candidatus Iainarchaeia</taxon>
        <taxon>Candidatus Iainarchaeales</taxon>
        <taxon>Candidatus Iainarchaeaceae</taxon>
        <taxon>Candidatus Iainarchaeum</taxon>
    </lineage>
</organism>
<dbReference type="AlphaFoldDB" id="A0A7J4JEV6"/>
<reference evidence="5" key="1">
    <citation type="journal article" date="2020" name="bioRxiv">
        <title>A rank-normalized archaeal taxonomy based on genome phylogeny resolves widespread incomplete and uneven classifications.</title>
        <authorList>
            <person name="Rinke C."/>
            <person name="Chuvochina M."/>
            <person name="Mussig A.J."/>
            <person name="Chaumeil P.-A."/>
            <person name="Waite D.W."/>
            <person name="Whitman W.B."/>
            <person name="Parks D.H."/>
            <person name="Hugenholtz P."/>
        </authorList>
    </citation>
    <scope>NUCLEOTIDE SEQUENCE [LARGE SCALE GENOMIC DNA]</scope>
</reference>
<comment type="caution">
    <text evidence="3">The sequence shown here is derived from an EMBL/GenBank/DDBJ whole genome shotgun (WGS) entry which is preliminary data.</text>
</comment>
<dbReference type="PANTHER" id="PTHR44591">
    <property type="entry name" value="STRESS RESPONSE REGULATOR PROTEIN 1"/>
    <property type="match status" value="1"/>
</dbReference>
<evidence type="ECO:0000256" key="1">
    <source>
        <dbReference type="ARBA" id="ARBA00022553"/>
    </source>
</evidence>
<dbReference type="SUPFAM" id="SSF52172">
    <property type="entry name" value="CheY-like"/>
    <property type="match status" value="1"/>
</dbReference>
<dbReference type="SMART" id="SM00448">
    <property type="entry name" value="REC"/>
    <property type="match status" value="1"/>
</dbReference>
<dbReference type="PROSITE" id="PS50110">
    <property type="entry name" value="RESPONSE_REGULATORY"/>
    <property type="match status" value="1"/>
</dbReference>
<evidence type="ECO:0000259" key="2">
    <source>
        <dbReference type="PROSITE" id="PS50110"/>
    </source>
</evidence>